<dbReference type="GeneID" id="36591351"/>
<keyword evidence="7 8" id="KW-0472">Membrane</keyword>
<dbReference type="AlphaFoldDB" id="A0A2J6T8J3"/>
<feature type="transmembrane region" description="Helical" evidence="8">
    <location>
        <begin position="205"/>
        <end position="226"/>
    </location>
</feature>
<protein>
    <submittedName>
        <fullName evidence="10">TPT-domain-containing protein</fullName>
    </submittedName>
</protein>
<accession>A0A2J6T8J3</accession>
<dbReference type="GO" id="GO:0005789">
    <property type="term" value="C:endoplasmic reticulum membrane"/>
    <property type="evidence" value="ECO:0007669"/>
    <property type="project" value="UniProtKB-SubCell"/>
</dbReference>
<reference evidence="10 11" key="1">
    <citation type="submission" date="2016-04" db="EMBL/GenBank/DDBJ databases">
        <title>A degradative enzymes factory behind the ericoid mycorrhizal symbiosis.</title>
        <authorList>
            <consortium name="DOE Joint Genome Institute"/>
            <person name="Martino E."/>
            <person name="Morin E."/>
            <person name="Grelet G."/>
            <person name="Kuo A."/>
            <person name="Kohler A."/>
            <person name="Daghino S."/>
            <person name="Barry K."/>
            <person name="Choi C."/>
            <person name="Cichocki N."/>
            <person name="Clum A."/>
            <person name="Copeland A."/>
            <person name="Hainaut M."/>
            <person name="Haridas S."/>
            <person name="Labutti K."/>
            <person name="Lindquist E."/>
            <person name="Lipzen A."/>
            <person name="Khouja H.-R."/>
            <person name="Murat C."/>
            <person name="Ohm R."/>
            <person name="Olson A."/>
            <person name="Spatafora J."/>
            <person name="Veneault-Fourrey C."/>
            <person name="Henrissat B."/>
            <person name="Grigoriev I."/>
            <person name="Martin F."/>
            <person name="Perotto S."/>
        </authorList>
    </citation>
    <scope>NUCLEOTIDE SEQUENCE [LARGE SCALE GENOMIC DNA]</scope>
    <source>
        <strain evidence="10 11">E</strain>
    </source>
</reference>
<dbReference type="InParanoid" id="A0A2J6T8J3"/>
<comment type="subcellular location">
    <subcellularLocation>
        <location evidence="2">Endoplasmic reticulum membrane</location>
        <topology evidence="2">Multi-pass membrane protein</topology>
    </subcellularLocation>
</comment>
<dbReference type="Proteomes" id="UP000235371">
    <property type="component" value="Unassembled WGS sequence"/>
</dbReference>
<evidence type="ECO:0000256" key="1">
    <source>
        <dbReference type="ARBA" id="ARBA00003420"/>
    </source>
</evidence>
<name>A0A2J6T8J3_9HELO</name>
<sequence length="401" mass="44313">MLPTVENEKPKLQEPAIPVIIWIYISCWIVLSSVAILFNKYLLDDLAFHYPAILTCWHLFFSTVMTQILARTSTALDSRKTVRMTPRIYLRAIVPIGVLFSASLVCSNQSYLYLSVAFIQMLKASAPVAVLLTSWAFGVASPKLRVLLNVLFIVFGVTLASFGEIKFVWLGFFFQAGGIFAEAMRVVLIQMLLSSAGQNMDPLISLYYFAPVCTVMNFLVALATEFPSFHLSSISRVGLFTLFLNAILAFLLNASSVFLIGKTSGLVMTLCGVLKNILLVLASVLLWGTVILRIQALGYTIAVAGLIYYSVGYDGILAFYASTSKFGKQIWEGEAPEKKFETASTTRKRRGIARKVIIIGVFTLCVVGLIVGMMVRSGQAQYGEELRKATRRKGWLDLKGP</sequence>
<evidence type="ECO:0000259" key="9">
    <source>
        <dbReference type="Pfam" id="PF03151"/>
    </source>
</evidence>
<dbReference type="InterPro" id="IPR050186">
    <property type="entry name" value="TPT_transporter"/>
</dbReference>
<dbReference type="Pfam" id="PF03151">
    <property type="entry name" value="TPT"/>
    <property type="match status" value="1"/>
</dbReference>
<comment type="function">
    <text evidence="1">Involved in the import of GDP-mannose from the cytoplasm into the Golgi lumen.</text>
</comment>
<proteinExistence type="inferred from homology"/>
<keyword evidence="11" id="KW-1185">Reference proteome</keyword>
<feature type="transmembrane region" description="Helical" evidence="8">
    <location>
        <begin position="111"/>
        <end position="132"/>
    </location>
</feature>
<evidence type="ECO:0000256" key="8">
    <source>
        <dbReference type="SAM" id="Phobius"/>
    </source>
</evidence>
<comment type="subunit">
    <text evidence="4">Homooligomer.</text>
</comment>
<dbReference type="EMBL" id="KZ613817">
    <property type="protein sequence ID" value="PMD59263.1"/>
    <property type="molecule type" value="Genomic_DNA"/>
</dbReference>
<feature type="transmembrane region" description="Helical" evidence="8">
    <location>
        <begin position="356"/>
        <end position="375"/>
    </location>
</feature>
<keyword evidence="6 8" id="KW-1133">Transmembrane helix</keyword>
<evidence type="ECO:0000313" key="10">
    <source>
        <dbReference type="EMBL" id="PMD59263.1"/>
    </source>
</evidence>
<feature type="transmembrane region" description="Helical" evidence="8">
    <location>
        <begin position="273"/>
        <end position="292"/>
    </location>
</feature>
<evidence type="ECO:0000256" key="4">
    <source>
        <dbReference type="ARBA" id="ARBA00011182"/>
    </source>
</evidence>
<dbReference type="PANTHER" id="PTHR11132">
    <property type="entry name" value="SOLUTE CARRIER FAMILY 35"/>
    <property type="match status" value="1"/>
</dbReference>
<feature type="transmembrane region" description="Helical" evidence="8">
    <location>
        <begin position="21"/>
        <end position="42"/>
    </location>
</feature>
<evidence type="ECO:0000256" key="6">
    <source>
        <dbReference type="ARBA" id="ARBA00022989"/>
    </source>
</evidence>
<evidence type="ECO:0000313" key="11">
    <source>
        <dbReference type="Proteomes" id="UP000235371"/>
    </source>
</evidence>
<gene>
    <name evidence="10" type="ORF">K444DRAFT_630871</name>
</gene>
<feature type="domain" description="Sugar phosphate transporter" evidence="9">
    <location>
        <begin position="22"/>
        <end position="310"/>
    </location>
</feature>
<feature type="transmembrane region" description="Helical" evidence="8">
    <location>
        <begin position="298"/>
        <end position="321"/>
    </location>
</feature>
<feature type="transmembrane region" description="Helical" evidence="8">
    <location>
        <begin position="88"/>
        <end position="105"/>
    </location>
</feature>
<feature type="transmembrane region" description="Helical" evidence="8">
    <location>
        <begin position="238"/>
        <end position="261"/>
    </location>
</feature>
<feature type="transmembrane region" description="Helical" evidence="8">
    <location>
        <begin position="48"/>
        <end position="68"/>
    </location>
</feature>
<organism evidence="10 11">
    <name type="scientific">Hyaloscypha bicolor E</name>
    <dbReference type="NCBI Taxonomy" id="1095630"/>
    <lineage>
        <taxon>Eukaryota</taxon>
        <taxon>Fungi</taxon>
        <taxon>Dikarya</taxon>
        <taxon>Ascomycota</taxon>
        <taxon>Pezizomycotina</taxon>
        <taxon>Leotiomycetes</taxon>
        <taxon>Helotiales</taxon>
        <taxon>Hyaloscyphaceae</taxon>
        <taxon>Hyaloscypha</taxon>
        <taxon>Hyaloscypha bicolor</taxon>
    </lineage>
</organism>
<feature type="transmembrane region" description="Helical" evidence="8">
    <location>
        <begin position="168"/>
        <end position="193"/>
    </location>
</feature>
<keyword evidence="5 8" id="KW-0812">Transmembrane</keyword>
<evidence type="ECO:0000256" key="2">
    <source>
        <dbReference type="ARBA" id="ARBA00004477"/>
    </source>
</evidence>
<dbReference type="InterPro" id="IPR004853">
    <property type="entry name" value="Sugar_P_trans_dom"/>
</dbReference>
<evidence type="ECO:0000256" key="7">
    <source>
        <dbReference type="ARBA" id="ARBA00023136"/>
    </source>
</evidence>
<feature type="transmembrane region" description="Helical" evidence="8">
    <location>
        <begin position="144"/>
        <end position="162"/>
    </location>
</feature>
<evidence type="ECO:0000256" key="3">
    <source>
        <dbReference type="ARBA" id="ARBA00010425"/>
    </source>
</evidence>
<comment type="similarity">
    <text evidence="3">Belongs to the TPT transporter family. SLC35D subfamily.</text>
</comment>
<dbReference type="RefSeq" id="XP_024736167.1">
    <property type="nucleotide sequence ID" value="XM_024883274.1"/>
</dbReference>
<dbReference type="OrthoDB" id="6418713at2759"/>
<evidence type="ECO:0000256" key="5">
    <source>
        <dbReference type="ARBA" id="ARBA00022692"/>
    </source>
</evidence>